<dbReference type="Gene3D" id="2.40.30.200">
    <property type="match status" value="1"/>
</dbReference>
<organism evidence="1 2">
    <name type="scientific">Enterococcus larvae</name>
    <dbReference type="NCBI Taxonomy" id="2794352"/>
    <lineage>
        <taxon>Bacteria</taxon>
        <taxon>Bacillati</taxon>
        <taxon>Bacillota</taxon>
        <taxon>Bacilli</taxon>
        <taxon>Lactobacillales</taxon>
        <taxon>Enterococcaceae</taxon>
        <taxon>Enterococcus</taxon>
    </lineage>
</organism>
<accession>A0ABS4CGI0</accession>
<name>A0ABS4CGI0_9ENTE</name>
<dbReference type="EMBL" id="JAEDXU010000001">
    <property type="protein sequence ID" value="MBP1045266.1"/>
    <property type="molecule type" value="Genomic_DNA"/>
</dbReference>
<protein>
    <submittedName>
        <fullName evidence="1">Phage tail family protein</fullName>
    </submittedName>
</protein>
<dbReference type="Proteomes" id="UP000673375">
    <property type="component" value="Unassembled WGS sequence"/>
</dbReference>
<sequence length="247" mass="28659">MKTYEHWQLEHWADCHIPWIVFNGIHSFNDMSCSLEEELSERQAMKIVESLKVPGRNGRLHRTFGDYDAFEFPVELQLLKFEQLAEVKKWLRGAGQLVVHTDPDKYREVTIIESSNVRPYVNEMNTYWKFTVTFECAPFKRTLRNQQIILAKDSHTYIDPGDEKAAPFFSINSSGGDIRLVVNNQTFTLKNTKKGMVEVDCEKKLVTQDHSFVKNEGDFPIIQPGENKIQVSGNLEQSIFDPRSVWL</sequence>
<keyword evidence="2" id="KW-1185">Reference proteome</keyword>
<proteinExistence type="predicted"/>
<reference evidence="1 2" key="1">
    <citation type="submission" date="2020-12" db="EMBL/GenBank/DDBJ databases">
        <title>Vagococcus allomyrinae sp. nov. and Enterococcus lavae sp. nov., isolated from the larvae of Allomyrina dichotoma.</title>
        <authorList>
            <person name="Lee S.D."/>
        </authorList>
    </citation>
    <scope>NUCLEOTIDE SEQUENCE [LARGE SCALE GENOMIC DNA]</scope>
    <source>
        <strain evidence="1 2">BWM-S5</strain>
    </source>
</reference>
<gene>
    <name evidence="1" type="ORF">I6N96_03180</name>
</gene>
<evidence type="ECO:0000313" key="2">
    <source>
        <dbReference type="Proteomes" id="UP000673375"/>
    </source>
</evidence>
<comment type="caution">
    <text evidence="1">The sequence shown here is derived from an EMBL/GenBank/DDBJ whole genome shotgun (WGS) entry which is preliminary data.</text>
</comment>
<evidence type="ECO:0000313" key="1">
    <source>
        <dbReference type="EMBL" id="MBP1045266.1"/>
    </source>
</evidence>
<dbReference type="RefSeq" id="WP_209556040.1">
    <property type="nucleotide sequence ID" value="NZ_JAEDXU010000001.1"/>
</dbReference>